<keyword evidence="2" id="KW-0805">Transcription regulation</keyword>
<protein>
    <submittedName>
        <fullName evidence="7">Sigma-70 family RNA polymerase sigma factor</fullName>
    </submittedName>
</protein>
<dbReference type="Gene3D" id="1.10.1740.10">
    <property type="match status" value="1"/>
</dbReference>
<dbReference type="EMBL" id="DVON01000176">
    <property type="protein sequence ID" value="HIV13103.1"/>
    <property type="molecule type" value="Genomic_DNA"/>
</dbReference>
<comment type="similarity">
    <text evidence="1">Belongs to the sigma-70 factor family. ECF subfamily.</text>
</comment>
<comment type="caution">
    <text evidence="7">The sequence shown here is derived from an EMBL/GenBank/DDBJ whole genome shotgun (WGS) entry which is preliminary data.</text>
</comment>
<feature type="domain" description="RNA polymerase sigma-70 region 2" evidence="5">
    <location>
        <begin position="11"/>
        <end position="75"/>
    </location>
</feature>
<evidence type="ECO:0000259" key="5">
    <source>
        <dbReference type="Pfam" id="PF04542"/>
    </source>
</evidence>
<dbReference type="GO" id="GO:0016987">
    <property type="term" value="F:sigma factor activity"/>
    <property type="evidence" value="ECO:0007669"/>
    <property type="project" value="UniProtKB-KW"/>
</dbReference>
<reference evidence="7" key="2">
    <citation type="journal article" date="2021" name="PeerJ">
        <title>Extensive microbial diversity within the chicken gut microbiome revealed by metagenomics and culture.</title>
        <authorList>
            <person name="Gilroy R."/>
            <person name="Ravi A."/>
            <person name="Getino M."/>
            <person name="Pursley I."/>
            <person name="Horton D.L."/>
            <person name="Alikhan N.F."/>
            <person name="Baker D."/>
            <person name="Gharbi K."/>
            <person name="Hall N."/>
            <person name="Watson M."/>
            <person name="Adriaenssens E.M."/>
            <person name="Foster-Nyarko E."/>
            <person name="Jarju S."/>
            <person name="Secka A."/>
            <person name="Antonio M."/>
            <person name="Oren A."/>
            <person name="Chaudhuri R.R."/>
            <person name="La Ragione R."/>
            <person name="Hildebrand F."/>
            <person name="Pallen M.J."/>
        </authorList>
    </citation>
    <scope>NUCLEOTIDE SEQUENCE</scope>
    <source>
        <strain evidence="7">ChiBcec2-4451</strain>
    </source>
</reference>
<evidence type="ECO:0000256" key="1">
    <source>
        <dbReference type="ARBA" id="ARBA00010641"/>
    </source>
</evidence>
<dbReference type="Proteomes" id="UP000886723">
    <property type="component" value="Unassembled WGS sequence"/>
</dbReference>
<feature type="domain" description="RNA polymerase sigma factor 70 region 4 type 2" evidence="6">
    <location>
        <begin position="101"/>
        <end position="149"/>
    </location>
</feature>
<gene>
    <name evidence="7" type="ORF">IAA63_08215</name>
</gene>
<sequence length="166" mass="19946">MTREEFHEKIQLYGDSIFRTALHCLRHVPDAEDVTQNVLLKLYRNQTPFASPEHEKRWVLRVTVNECKKLRSSAWFRHTVSMEEYQLEHPFQEPGQSELFLAVMSLPSRYRIAVYLYYYEDYSVREISEMLGRKESTVQTHLMRARKLLKEKLQEEWSYGNETKPV</sequence>
<evidence type="ECO:0000313" key="8">
    <source>
        <dbReference type="Proteomes" id="UP000886723"/>
    </source>
</evidence>
<keyword evidence="4" id="KW-0804">Transcription</keyword>
<dbReference type="PANTHER" id="PTHR43133">
    <property type="entry name" value="RNA POLYMERASE ECF-TYPE SIGMA FACTO"/>
    <property type="match status" value="1"/>
</dbReference>
<dbReference type="InterPro" id="IPR036388">
    <property type="entry name" value="WH-like_DNA-bd_sf"/>
</dbReference>
<dbReference type="SUPFAM" id="SSF88659">
    <property type="entry name" value="Sigma3 and sigma4 domains of RNA polymerase sigma factors"/>
    <property type="match status" value="1"/>
</dbReference>
<dbReference type="InterPro" id="IPR013249">
    <property type="entry name" value="RNA_pol_sigma70_r4_t2"/>
</dbReference>
<dbReference type="AlphaFoldDB" id="A0A9D1NV85"/>
<evidence type="ECO:0000256" key="3">
    <source>
        <dbReference type="ARBA" id="ARBA00023082"/>
    </source>
</evidence>
<evidence type="ECO:0000313" key="7">
    <source>
        <dbReference type="EMBL" id="HIV13103.1"/>
    </source>
</evidence>
<proteinExistence type="inferred from homology"/>
<dbReference type="GO" id="GO:0006352">
    <property type="term" value="P:DNA-templated transcription initiation"/>
    <property type="evidence" value="ECO:0007669"/>
    <property type="project" value="InterPro"/>
</dbReference>
<dbReference type="Pfam" id="PF08281">
    <property type="entry name" value="Sigma70_r4_2"/>
    <property type="match status" value="1"/>
</dbReference>
<dbReference type="NCBIfam" id="TIGR02937">
    <property type="entry name" value="sigma70-ECF"/>
    <property type="match status" value="1"/>
</dbReference>
<evidence type="ECO:0000256" key="4">
    <source>
        <dbReference type="ARBA" id="ARBA00023163"/>
    </source>
</evidence>
<evidence type="ECO:0000259" key="6">
    <source>
        <dbReference type="Pfam" id="PF08281"/>
    </source>
</evidence>
<reference evidence="7" key="1">
    <citation type="submission" date="2020-10" db="EMBL/GenBank/DDBJ databases">
        <authorList>
            <person name="Gilroy R."/>
        </authorList>
    </citation>
    <scope>NUCLEOTIDE SEQUENCE</scope>
    <source>
        <strain evidence="7">ChiBcec2-4451</strain>
    </source>
</reference>
<dbReference type="PANTHER" id="PTHR43133:SF51">
    <property type="entry name" value="RNA POLYMERASE SIGMA FACTOR"/>
    <property type="match status" value="1"/>
</dbReference>
<dbReference type="InterPro" id="IPR007627">
    <property type="entry name" value="RNA_pol_sigma70_r2"/>
</dbReference>
<evidence type="ECO:0000256" key="2">
    <source>
        <dbReference type="ARBA" id="ARBA00023015"/>
    </source>
</evidence>
<keyword evidence="3" id="KW-0731">Sigma factor</keyword>
<name>A0A9D1NV85_9FIRM</name>
<dbReference type="InterPro" id="IPR013325">
    <property type="entry name" value="RNA_pol_sigma_r2"/>
</dbReference>
<organism evidence="7 8">
    <name type="scientific">Candidatus Pullilachnospira stercoravium</name>
    <dbReference type="NCBI Taxonomy" id="2840913"/>
    <lineage>
        <taxon>Bacteria</taxon>
        <taxon>Bacillati</taxon>
        <taxon>Bacillota</taxon>
        <taxon>Clostridia</taxon>
        <taxon>Lachnospirales</taxon>
        <taxon>Lachnospiraceae</taxon>
        <taxon>Lachnospiraceae incertae sedis</taxon>
        <taxon>Candidatus Pullilachnospira</taxon>
    </lineage>
</organism>
<dbReference type="Gene3D" id="1.10.10.10">
    <property type="entry name" value="Winged helix-like DNA-binding domain superfamily/Winged helix DNA-binding domain"/>
    <property type="match status" value="1"/>
</dbReference>
<dbReference type="Pfam" id="PF04542">
    <property type="entry name" value="Sigma70_r2"/>
    <property type="match status" value="1"/>
</dbReference>
<dbReference type="InterPro" id="IPR039425">
    <property type="entry name" value="RNA_pol_sigma-70-like"/>
</dbReference>
<dbReference type="CDD" id="cd06171">
    <property type="entry name" value="Sigma70_r4"/>
    <property type="match status" value="1"/>
</dbReference>
<dbReference type="GO" id="GO:0003677">
    <property type="term" value="F:DNA binding"/>
    <property type="evidence" value="ECO:0007669"/>
    <property type="project" value="InterPro"/>
</dbReference>
<dbReference type="SUPFAM" id="SSF88946">
    <property type="entry name" value="Sigma2 domain of RNA polymerase sigma factors"/>
    <property type="match status" value="1"/>
</dbReference>
<dbReference type="InterPro" id="IPR014284">
    <property type="entry name" value="RNA_pol_sigma-70_dom"/>
</dbReference>
<accession>A0A9D1NV85</accession>
<dbReference type="InterPro" id="IPR013324">
    <property type="entry name" value="RNA_pol_sigma_r3/r4-like"/>
</dbReference>